<protein>
    <submittedName>
        <fullName evidence="1">Uncharacterized protein</fullName>
    </submittedName>
</protein>
<gene>
    <name evidence="1" type="ORF">TRSC58_02312</name>
</gene>
<proteinExistence type="predicted"/>
<dbReference type="Proteomes" id="UP000031737">
    <property type="component" value="Unassembled WGS sequence"/>
</dbReference>
<dbReference type="VEuPathDB" id="TriTrypDB:TRSC58_02312"/>
<sequence>MEENSCIIPPKTILEDVSLASKLCGSLNVESIANLPDPPVAGDCEPSQEVVEWLTSSPEKLGFRSSLVPRYVSDEKYRVNLCWRFYLFRLCCNSNQMLNVMELVSTEPNPLDATGALRKKNIGAPNTATHWQQLRERLSRRREMTAWLEEQISTVKHELELASSNLQLLTNLISKRETTELGNSVSESCKYHKDKLGRLMDELKLQQEKLVNSIICPDHGSLFAQLVKMNDQLRVKLGAYASLSSKNPSDCLEKVCAEVPDEASLRPETSGGDNEDTTVFEAVLPWEDEETER</sequence>
<evidence type="ECO:0000313" key="2">
    <source>
        <dbReference type="Proteomes" id="UP000031737"/>
    </source>
</evidence>
<accession>A0A061J759</accession>
<comment type="caution">
    <text evidence="1">The sequence shown here is derived from an EMBL/GenBank/DDBJ whole genome shotgun (WGS) entry which is preliminary data.</text>
</comment>
<dbReference type="OrthoDB" id="264083at2759"/>
<keyword evidence="2" id="KW-1185">Reference proteome</keyword>
<organism evidence="1 2">
    <name type="scientific">Trypanosoma rangeli SC58</name>
    <dbReference type="NCBI Taxonomy" id="429131"/>
    <lineage>
        <taxon>Eukaryota</taxon>
        <taxon>Discoba</taxon>
        <taxon>Euglenozoa</taxon>
        <taxon>Kinetoplastea</taxon>
        <taxon>Metakinetoplastina</taxon>
        <taxon>Trypanosomatida</taxon>
        <taxon>Trypanosomatidae</taxon>
        <taxon>Trypanosoma</taxon>
        <taxon>Herpetosoma</taxon>
    </lineage>
</organism>
<dbReference type="AlphaFoldDB" id="A0A061J759"/>
<reference evidence="1 2" key="1">
    <citation type="submission" date="2013-07" db="EMBL/GenBank/DDBJ databases">
        <authorList>
            <person name="Stoco P.H."/>
            <person name="Wagner G."/>
            <person name="Gerber A."/>
            <person name="Zaha A."/>
            <person name="Thompson C."/>
            <person name="Bartholomeu D.C."/>
            <person name="Luckemeyer D.D."/>
            <person name="Bahia D."/>
            <person name="Loreto E."/>
            <person name="Prestes E.B."/>
            <person name="Lima F.M."/>
            <person name="Rodrigues-Luiz G."/>
            <person name="Vallejo G.A."/>
            <person name="Filho J.F."/>
            <person name="Monteiro K.M."/>
            <person name="Tyler K.M."/>
            <person name="de Almeida L.G."/>
            <person name="Ortiz M.F."/>
            <person name="Siervo M.A."/>
            <person name="de Moraes M.H."/>
            <person name="Cunha O.L."/>
            <person name="Mendonca-Neto R."/>
            <person name="Silva R."/>
            <person name="Teixeira S.M."/>
            <person name="Murta S.M."/>
            <person name="Sincero T.C."/>
            <person name="Mendes T.A."/>
            <person name="Urmenyi T.P."/>
            <person name="Silva V.G."/>
            <person name="da Rocha W.D."/>
            <person name="Andersson B."/>
            <person name="Romanha A.J."/>
            <person name="Steindel M."/>
            <person name="de Vasconcelos A.T."/>
            <person name="Grisard E.C."/>
        </authorList>
    </citation>
    <scope>NUCLEOTIDE SEQUENCE [LARGE SCALE GENOMIC DNA]</scope>
    <source>
        <strain evidence="1 2">SC58</strain>
    </source>
</reference>
<evidence type="ECO:0000313" key="1">
    <source>
        <dbReference type="EMBL" id="ESL09961.1"/>
    </source>
</evidence>
<name>A0A061J759_TRYRA</name>
<dbReference type="EMBL" id="AUPL01002312">
    <property type="protein sequence ID" value="ESL09961.1"/>
    <property type="molecule type" value="Genomic_DNA"/>
</dbReference>